<name>A0ABP6QBP0_9ACTN</name>
<evidence type="ECO:0000313" key="3">
    <source>
        <dbReference type="EMBL" id="GAA3216069.1"/>
    </source>
</evidence>
<comment type="caution">
    <text evidence="3">The sequence shown here is derived from an EMBL/GenBank/DDBJ whole genome shotgun (WGS) entry which is preliminary data.</text>
</comment>
<dbReference type="Proteomes" id="UP001501237">
    <property type="component" value="Unassembled WGS sequence"/>
</dbReference>
<proteinExistence type="inferred from homology"/>
<dbReference type="EMBL" id="BAAAUV010000008">
    <property type="protein sequence ID" value="GAA3216069.1"/>
    <property type="molecule type" value="Genomic_DNA"/>
</dbReference>
<protein>
    <recommendedName>
        <fullName evidence="2">Copper homeostasis protein cutC homolog</fullName>
    </recommendedName>
</protein>
<evidence type="ECO:0000256" key="2">
    <source>
        <dbReference type="ARBA" id="ARBA00019014"/>
    </source>
</evidence>
<evidence type="ECO:0000313" key="4">
    <source>
        <dbReference type="Proteomes" id="UP001501237"/>
    </source>
</evidence>
<dbReference type="Gene3D" id="3.20.20.380">
    <property type="entry name" value="Copper homeostasis (CutC) domain"/>
    <property type="match status" value="1"/>
</dbReference>
<sequence length="219" mass="22187">MLEVIALTVADAVAAERGGADRLEVVADMAADGLTPGIAEVAEIRAAVSLPIRAMLRANAGFATDARELDRLRAAAAALAEAGADGFVFGFVEGGRVDLAATRALAEAVSPLPWTFHRAVDRAAGGWDEVRGLPGLDQILTSGSTTTVRDGLATLLRRAEADAALILAGGGLGAEDVPGLLAAGVTGFHVGGAVREGRSWDAPIDPGLVATWKSLTVSG</sequence>
<reference evidence="4" key="1">
    <citation type="journal article" date="2019" name="Int. J. Syst. Evol. Microbiol.">
        <title>The Global Catalogue of Microorganisms (GCM) 10K type strain sequencing project: providing services to taxonomists for standard genome sequencing and annotation.</title>
        <authorList>
            <consortium name="The Broad Institute Genomics Platform"/>
            <consortium name="The Broad Institute Genome Sequencing Center for Infectious Disease"/>
            <person name="Wu L."/>
            <person name="Ma J."/>
        </authorList>
    </citation>
    <scope>NUCLEOTIDE SEQUENCE [LARGE SCALE GENOMIC DNA]</scope>
    <source>
        <strain evidence="4">JCM 9377</strain>
    </source>
</reference>
<comment type="similarity">
    <text evidence="1">Belongs to the CutC family.</text>
</comment>
<gene>
    <name evidence="3" type="ORF">GCM10010468_37900</name>
</gene>
<evidence type="ECO:0000256" key="1">
    <source>
        <dbReference type="ARBA" id="ARBA00007768"/>
    </source>
</evidence>
<dbReference type="InterPro" id="IPR036822">
    <property type="entry name" value="CutC-like_dom_sf"/>
</dbReference>
<dbReference type="RefSeq" id="WP_344829807.1">
    <property type="nucleotide sequence ID" value="NZ_BAAAUV010000008.1"/>
</dbReference>
<organism evidence="3 4">
    <name type="scientific">Actinocorallia longicatena</name>
    <dbReference type="NCBI Taxonomy" id="111803"/>
    <lineage>
        <taxon>Bacteria</taxon>
        <taxon>Bacillati</taxon>
        <taxon>Actinomycetota</taxon>
        <taxon>Actinomycetes</taxon>
        <taxon>Streptosporangiales</taxon>
        <taxon>Thermomonosporaceae</taxon>
        <taxon>Actinocorallia</taxon>
    </lineage>
</organism>
<keyword evidence="4" id="KW-1185">Reference proteome</keyword>
<dbReference type="Pfam" id="PF03932">
    <property type="entry name" value="CutC"/>
    <property type="match status" value="1"/>
</dbReference>
<dbReference type="SUPFAM" id="SSF110395">
    <property type="entry name" value="CutC-like"/>
    <property type="match status" value="1"/>
</dbReference>
<dbReference type="InterPro" id="IPR005627">
    <property type="entry name" value="CutC-like"/>
</dbReference>
<dbReference type="PANTHER" id="PTHR12598:SF0">
    <property type="entry name" value="COPPER HOMEOSTASIS PROTEIN CUTC HOMOLOG"/>
    <property type="match status" value="1"/>
</dbReference>
<dbReference type="PANTHER" id="PTHR12598">
    <property type="entry name" value="COPPER HOMEOSTASIS PROTEIN CUTC"/>
    <property type="match status" value="1"/>
</dbReference>
<accession>A0ABP6QBP0</accession>